<feature type="domain" description="Peptidase S8/S53" evidence="8">
    <location>
        <begin position="78"/>
        <end position="323"/>
    </location>
</feature>
<evidence type="ECO:0000256" key="6">
    <source>
        <dbReference type="SAM" id="MobiDB-lite"/>
    </source>
</evidence>
<dbReference type="Pfam" id="PF00082">
    <property type="entry name" value="Peptidase_S8"/>
    <property type="match status" value="1"/>
</dbReference>
<sequence length="479" mass="48871">MRDPGGRGLRPPPTLFAVWTKGDQLMRRLIRSAAAATAAVGLAVIPTASAGATPEPSSQEWWFKGWSIQQQVWPLTKGQGVTVAVLDSGVNGNLPDMKPATLPGTDVVSGGNGWTDHDEQGHGTAIASVIASRGTKTGFVGIAPEAKILPVRTQSDGPYLSKAIRFAVDRGAKVINMSIGNQGATMYPDQCPPEVFSSIRYAIDKDVVLVASAGNTGDEDNAAEYPGSCPGVVAVGALGRDGHAWKKSQRQPYVAVGAPGVDVGGLSQTGHVWTTGEGTSQASALTAGAVALIRAKYPQMGAREVVQLLTNTTKDFGSPDQLGRGVVSIPRALRVKVPASAPNPVFARYDKAVAQAPKKSGGGGATSSAPAEKKSGGSSTMLFAGVGVVVIAVLVVGGVVLMRRGKSKGVSAGAPPAAPMGPPSFGRQPGGHTGPQRSPYADPSQQPGFGQPGGPQFGGQPGNGAPQFHPPAGGQEPRQ</sequence>
<dbReference type="InterPro" id="IPR023827">
    <property type="entry name" value="Peptidase_S8_Asp-AS"/>
</dbReference>
<comment type="similarity">
    <text evidence="1 5">Belongs to the peptidase S8 family.</text>
</comment>
<proteinExistence type="inferred from homology"/>
<feature type="region of interest" description="Disordered" evidence="6">
    <location>
        <begin position="408"/>
        <end position="479"/>
    </location>
</feature>
<feature type="active site" description="Charge relay system" evidence="5">
    <location>
        <position position="87"/>
    </location>
</feature>
<evidence type="ECO:0000313" key="10">
    <source>
        <dbReference type="Proteomes" id="UP000261811"/>
    </source>
</evidence>
<keyword evidence="10" id="KW-1185">Reference proteome</keyword>
<evidence type="ECO:0000256" key="7">
    <source>
        <dbReference type="SAM" id="Phobius"/>
    </source>
</evidence>
<dbReference type="Proteomes" id="UP000261811">
    <property type="component" value="Unassembled WGS sequence"/>
</dbReference>
<dbReference type="PANTHER" id="PTHR43806:SF11">
    <property type="entry name" value="CEREVISIN-RELATED"/>
    <property type="match status" value="1"/>
</dbReference>
<evidence type="ECO:0000256" key="3">
    <source>
        <dbReference type="ARBA" id="ARBA00022801"/>
    </source>
</evidence>
<evidence type="ECO:0000256" key="4">
    <source>
        <dbReference type="ARBA" id="ARBA00022825"/>
    </source>
</evidence>
<keyword evidence="2 5" id="KW-0645">Protease</keyword>
<dbReference type="InterPro" id="IPR015500">
    <property type="entry name" value="Peptidase_S8_subtilisin-rel"/>
</dbReference>
<dbReference type="InterPro" id="IPR036852">
    <property type="entry name" value="Peptidase_S8/S53_dom_sf"/>
</dbReference>
<dbReference type="GO" id="GO:0006508">
    <property type="term" value="P:proteolysis"/>
    <property type="evidence" value="ECO:0007669"/>
    <property type="project" value="UniProtKB-KW"/>
</dbReference>
<dbReference type="PANTHER" id="PTHR43806">
    <property type="entry name" value="PEPTIDASE S8"/>
    <property type="match status" value="1"/>
</dbReference>
<dbReference type="Gene3D" id="3.40.50.200">
    <property type="entry name" value="Peptidase S8/S53 domain"/>
    <property type="match status" value="1"/>
</dbReference>
<dbReference type="EMBL" id="QURH01000337">
    <property type="protein sequence ID" value="RFU39471.1"/>
    <property type="molecule type" value="Genomic_DNA"/>
</dbReference>
<evidence type="ECO:0000256" key="2">
    <source>
        <dbReference type="ARBA" id="ARBA00022670"/>
    </source>
</evidence>
<accession>A0A372JHJ1</accession>
<dbReference type="AlphaFoldDB" id="A0A372JHJ1"/>
<dbReference type="InterPro" id="IPR050131">
    <property type="entry name" value="Peptidase_S8_subtilisin-like"/>
</dbReference>
<keyword evidence="7" id="KW-0472">Membrane</keyword>
<feature type="region of interest" description="Disordered" evidence="6">
    <location>
        <begin position="356"/>
        <end position="377"/>
    </location>
</feature>
<dbReference type="GO" id="GO:0004252">
    <property type="term" value="F:serine-type endopeptidase activity"/>
    <property type="evidence" value="ECO:0007669"/>
    <property type="project" value="UniProtKB-UniRule"/>
</dbReference>
<organism evidence="9 10">
    <name type="scientific">Actinomadura logoneensis</name>
    <dbReference type="NCBI Taxonomy" id="2293572"/>
    <lineage>
        <taxon>Bacteria</taxon>
        <taxon>Bacillati</taxon>
        <taxon>Actinomycetota</taxon>
        <taxon>Actinomycetes</taxon>
        <taxon>Streptosporangiales</taxon>
        <taxon>Thermomonosporaceae</taxon>
        <taxon>Actinomadura</taxon>
    </lineage>
</organism>
<keyword evidence="3 5" id="KW-0378">Hydrolase</keyword>
<feature type="active site" description="Charge relay system" evidence="5">
    <location>
        <position position="280"/>
    </location>
</feature>
<feature type="compositionally biased region" description="Gly residues" evidence="6">
    <location>
        <begin position="450"/>
        <end position="462"/>
    </location>
</feature>
<dbReference type="PRINTS" id="PR00723">
    <property type="entry name" value="SUBTILISIN"/>
</dbReference>
<dbReference type="InterPro" id="IPR022398">
    <property type="entry name" value="Peptidase_S8_His-AS"/>
</dbReference>
<dbReference type="PROSITE" id="PS00136">
    <property type="entry name" value="SUBTILASE_ASP"/>
    <property type="match status" value="1"/>
</dbReference>
<keyword evidence="7" id="KW-0812">Transmembrane</keyword>
<feature type="active site" description="Charge relay system" evidence="5">
    <location>
        <position position="122"/>
    </location>
</feature>
<dbReference type="PROSITE" id="PS51892">
    <property type="entry name" value="SUBTILASE"/>
    <property type="match status" value="1"/>
</dbReference>
<dbReference type="PROSITE" id="PS00137">
    <property type="entry name" value="SUBTILASE_HIS"/>
    <property type="match status" value="1"/>
</dbReference>
<name>A0A372JHJ1_9ACTN</name>
<comment type="caution">
    <text evidence="9">The sequence shown here is derived from an EMBL/GenBank/DDBJ whole genome shotgun (WGS) entry which is preliminary data.</text>
</comment>
<keyword evidence="7" id="KW-1133">Transmembrane helix</keyword>
<evidence type="ECO:0000313" key="9">
    <source>
        <dbReference type="EMBL" id="RFU39471.1"/>
    </source>
</evidence>
<feature type="transmembrane region" description="Helical" evidence="7">
    <location>
        <begin position="381"/>
        <end position="401"/>
    </location>
</feature>
<evidence type="ECO:0000256" key="1">
    <source>
        <dbReference type="ARBA" id="ARBA00011073"/>
    </source>
</evidence>
<evidence type="ECO:0000256" key="5">
    <source>
        <dbReference type="PROSITE-ProRule" id="PRU01240"/>
    </source>
</evidence>
<reference evidence="9 10" key="1">
    <citation type="submission" date="2018-08" db="EMBL/GenBank/DDBJ databases">
        <title>Actinomadura jelena sp. nov., a novel Actinomycete isolated from soil in Chad.</title>
        <authorList>
            <person name="Shi L."/>
        </authorList>
    </citation>
    <scope>NUCLEOTIDE SEQUENCE [LARGE SCALE GENOMIC DNA]</scope>
    <source>
        <strain evidence="9 10">NEAU-G17</strain>
    </source>
</reference>
<gene>
    <name evidence="9" type="ORF">DZF91_22200</name>
</gene>
<protein>
    <recommendedName>
        <fullName evidence="8">Peptidase S8/S53 domain-containing protein</fullName>
    </recommendedName>
</protein>
<dbReference type="InterPro" id="IPR000209">
    <property type="entry name" value="Peptidase_S8/S53_dom"/>
</dbReference>
<dbReference type="SUPFAM" id="SSF52743">
    <property type="entry name" value="Subtilisin-like"/>
    <property type="match status" value="1"/>
</dbReference>
<evidence type="ECO:0000259" key="8">
    <source>
        <dbReference type="Pfam" id="PF00082"/>
    </source>
</evidence>
<keyword evidence="4 5" id="KW-0720">Serine protease</keyword>